<dbReference type="PANTHER" id="PTHR30295">
    <property type="entry name" value="BACTERIOFERRITIN"/>
    <property type="match status" value="1"/>
</dbReference>
<dbReference type="EMBL" id="WUQX01000001">
    <property type="protein sequence ID" value="MXP78667.1"/>
    <property type="molecule type" value="Genomic_DNA"/>
</dbReference>
<dbReference type="GO" id="GO:0020037">
    <property type="term" value="F:heme binding"/>
    <property type="evidence" value="ECO:0007669"/>
    <property type="project" value="TreeGrafter"/>
</dbReference>
<organism evidence="4 5">
    <name type="scientific">Sporofaciens musculi</name>
    <dbReference type="NCBI Taxonomy" id="2681861"/>
    <lineage>
        <taxon>Bacteria</taxon>
        <taxon>Bacillati</taxon>
        <taxon>Bacillota</taxon>
        <taxon>Clostridia</taxon>
        <taxon>Lachnospirales</taxon>
        <taxon>Lachnospiraceae</taxon>
        <taxon>Sporofaciens</taxon>
    </lineage>
</organism>
<name>A0A7X3MLS4_9FIRM</name>
<dbReference type="Pfam" id="PF00210">
    <property type="entry name" value="Ferritin"/>
    <property type="match status" value="1"/>
</dbReference>
<dbReference type="GO" id="GO:0004322">
    <property type="term" value="F:ferroxidase activity"/>
    <property type="evidence" value="ECO:0007669"/>
    <property type="project" value="TreeGrafter"/>
</dbReference>
<dbReference type="GO" id="GO:0008199">
    <property type="term" value="F:ferric iron binding"/>
    <property type="evidence" value="ECO:0007669"/>
    <property type="project" value="InterPro"/>
</dbReference>
<dbReference type="Proteomes" id="UP000460412">
    <property type="component" value="Unassembled WGS sequence"/>
</dbReference>
<dbReference type="Gene3D" id="1.20.1260.10">
    <property type="match status" value="2"/>
</dbReference>
<dbReference type="SUPFAM" id="SSF47240">
    <property type="entry name" value="Ferritin-like"/>
    <property type="match status" value="1"/>
</dbReference>
<dbReference type="InterPro" id="IPR008331">
    <property type="entry name" value="Ferritin_DPS_dom"/>
</dbReference>
<sequence>MEEKKKALTGNCNFAGIRPAMADLPYPQIQVWGRNQTYANLLTIDYCGQTSELTAITQYINNENRLSYENCSVARTLLSIAIAEMMHLQKLGEMIVLLGGNVNYTAKHRNGAKRMWSPEYLTIPENAVKMIQADIAAEKDAIEQYRMHIKMIQDDCVGAVLARIIKDEEYHIMLLRNLLEDL</sequence>
<accession>A0A7X3MLS4</accession>
<protein>
    <submittedName>
        <fullName evidence="4">Rubrerythrin family protein</fullName>
    </submittedName>
</protein>
<proteinExistence type="predicted"/>
<dbReference type="InterPro" id="IPR012347">
    <property type="entry name" value="Ferritin-like"/>
</dbReference>
<dbReference type="InterPro" id="IPR009078">
    <property type="entry name" value="Ferritin-like_SF"/>
</dbReference>
<dbReference type="PANTHER" id="PTHR30295:SF0">
    <property type="entry name" value="BACTERIOFERRITIN"/>
    <property type="match status" value="1"/>
</dbReference>
<reference evidence="4 5" key="1">
    <citation type="submission" date="2019-12" db="EMBL/GenBank/DDBJ databases">
        <title>Sporaefaciens musculi gen. nov., sp. nov., a novel bacterium isolated from the caecum of an obese mouse.</title>
        <authorList>
            <person name="Rasmussen T.S."/>
            <person name="Streidl T."/>
            <person name="Hitch T.C.A."/>
            <person name="Wortmann E."/>
            <person name="Deptula P."/>
            <person name="Hansen M."/>
            <person name="Nielsen D.S."/>
            <person name="Clavel T."/>
            <person name="Vogensen F.K."/>
        </authorList>
    </citation>
    <scope>NUCLEOTIDE SEQUENCE [LARGE SCALE GENOMIC DNA]</scope>
    <source>
        <strain evidence="4 5">WCA-9-b2</strain>
    </source>
</reference>
<evidence type="ECO:0000256" key="2">
    <source>
        <dbReference type="ARBA" id="ARBA00023004"/>
    </source>
</evidence>
<evidence type="ECO:0000313" key="4">
    <source>
        <dbReference type="EMBL" id="MXP78667.1"/>
    </source>
</evidence>
<dbReference type="GO" id="GO:0005829">
    <property type="term" value="C:cytosol"/>
    <property type="evidence" value="ECO:0007669"/>
    <property type="project" value="TreeGrafter"/>
</dbReference>
<evidence type="ECO:0000259" key="3">
    <source>
        <dbReference type="Pfam" id="PF00210"/>
    </source>
</evidence>
<feature type="domain" description="Ferritin/DPS" evidence="3">
    <location>
        <begin position="51"/>
        <end position="182"/>
    </location>
</feature>
<evidence type="ECO:0000256" key="1">
    <source>
        <dbReference type="ARBA" id="ARBA00022434"/>
    </source>
</evidence>
<keyword evidence="5" id="KW-1185">Reference proteome</keyword>
<keyword evidence="1" id="KW-0409">Iron storage</keyword>
<keyword evidence="2" id="KW-0408">Iron</keyword>
<gene>
    <name evidence="4" type="ORF">GN277_26000</name>
</gene>
<evidence type="ECO:0000313" key="5">
    <source>
        <dbReference type="Proteomes" id="UP000460412"/>
    </source>
</evidence>
<comment type="caution">
    <text evidence="4">The sequence shown here is derived from an EMBL/GenBank/DDBJ whole genome shotgun (WGS) entry which is preliminary data.</text>
</comment>
<dbReference type="RefSeq" id="WP_159755587.1">
    <property type="nucleotide sequence ID" value="NZ_CASSPE010000003.1"/>
</dbReference>
<dbReference type="CDD" id="cd07908">
    <property type="entry name" value="Mn_catalase_like"/>
    <property type="match status" value="1"/>
</dbReference>
<dbReference type="AlphaFoldDB" id="A0A7X3MLS4"/>
<dbReference type="GO" id="GO:0006879">
    <property type="term" value="P:intracellular iron ion homeostasis"/>
    <property type="evidence" value="ECO:0007669"/>
    <property type="project" value="UniProtKB-KW"/>
</dbReference>